<evidence type="ECO:0000313" key="8">
    <source>
        <dbReference type="EMBL" id="MQL53842.1"/>
    </source>
</evidence>
<reference evidence="8 9" key="1">
    <citation type="submission" date="2019-10" db="EMBL/GenBank/DDBJ databases">
        <title>Comparative genomics of sulfur disproportionating microorganisms.</title>
        <authorList>
            <person name="Ward L.M."/>
            <person name="Bertran E."/>
            <person name="Johnston D."/>
        </authorList>
    </citation>
    <scope>NUCLEOTIDE SEQUENCE [LARGE SCALE GENOMIC DNA]</scope>
    <source>
        <strain evidence="8 9">DSM 14055</strain>
    </source>
</reference>
<keyword evidence="3" id="KW-0813">Transport</keyword>
<feature type="transmembrane region" description="Helical" evidence="7">
    <location>
        <begin position="61"/>
        <end position="81"/>
    </location>
</feature>
<evidence type="ECO:0000313" key="9">
    <source>
        <dbReference type="Proteomes" id="UP000441717"/>
    </source>
</evidence>
<dbReference type="PANTHER" id="PTHR42810">
    <property type="entry name" value="PURINE PERMEASE C1399.01C-RELATED"/>
    <property type="match status" value="1"/>
</dbReference>
<accession>A0A6N7IUT6</accession>
<feature type="transmembrane region" description="Helical" evidence="7">
    <location>
        <begin position="87"/>
        <end position="104"/>
    </location>
</feature>
<dbReference type="EMBL" id="WHYR01000072">
    <property type="protein sequence ID" value="MQL53842.1"/>
    <property type="molecule type" value="Genomic_DNA"/>
</dbReference>
<comment type="subcellular location">
    <subcellularLocation>
        <location evidence="1">Membrane</location>
        <topology evidence="1">Multi-pass membrane protein</topology>
    </subcellularLocation>
</comment>
<dbReference type="PANTHER" id="PTHR42810:SF1">
    <property type="entry name" value="PURINE PERMEASE YWDJ-RELATED"/>
    <property type="match status" value="1"/>
</dbReference>
<keyword evidence="5 7" id="KW-1133">Transmembrane helix</keyword>
<keyword evidence="9" id="KW-1185">Reference proteome</keyword>
<dbReference type="Proteomes" id="UP000441717">
    <property type="component" value="Unassembled WGS sequence"/>
</dbReference>
<comment type="caution">
    <text evidence="8">The sequence shown here is derived from an EMBL/GenBank/DDBJ whole genome shotgun (WGS) entry which is preliminary data.</text>
</comment>
<feature type="non-terminal residue" evidence="8">
    <location>
        <position position="169"/>
    </location>
</feature>
<evidence type="ECO:0000256" key="6">
    <source>
        <dbReference type="ARBA" id="ARBA00023136"/>
    </source>
</evidence>
<gene>
    <name evidence="8" type="ORF">GFC01_16585</name>
</gene>
<name>A0A6N7IUT6_9FIRM</name>
<proteinExistence type="inferred from homology"/>
<dbReference type="GO" id="GO:0005886">
    <property type="term" value="C:plasma membrane"/>
    <property type="evidence" value="ECO:0007669"/>
    <property type="project" value="TreeGrafter"/>
</dbReference>
<feature type="transmembrane region" description="Helical" evidence="7">
    <location>
        <begin position="140"/>
        <end position="162"/>
    </location>
</feature>
<keyword evidence="6 7" id="KW-0472">Membrane</keyword>
<dbReference type="GO" id="GO:0042907">
    <property type="term" value="F:xanthine transmembrane transporter activity"/>
    <property type="evidence" value="ECO:0007669"/>
    <property type="project" value="TreeGrafter"/>
</dbReference>
<evidence type="ECO:0000256" key="1">
    <source>
        <dbReference type="ARBA" id="ARBA00004141"/>
    </source>
</evidence>
<protein>
    <submittedName>
        <fullName evidence="8">Xanthine permease</fullName>
    </submittedName>
</protein>
<keyword evidence="4 7" id="KW-0812">Transmembrane</keyword>
<dbReference type="Pfam" id="PF00860">
    <property type="entry name" value="Xan_ur_permease"/>
    <property type="match status" value="1"/>
</dbReference>
<evidence type="ECO:0000256" key="4">
    <source>
        <dbReference type="ARBA" id="ARBA00022692"/>
    </source>
</evidence>
<evidence type="ECO:0000256" key="7">
    <source>
        <dbReference type="SAM" id="Phobius"/>
    </source>
</evidence>
<feature type="transmembrane region" description="Helical" evidence="7">
    <location>
        <begin position="25"/>
        <end position="49"/>
    </location>
</feature>
<evidence type="ECO:0000256" key="5">
    <source>
        <dbReference type="ARBA" id="ARBA00022989"/>
    </source>
</evidence>
<evidence type="ECO:0000256" key="2">
    <source>
        <dbReference type="ARBA" id="ARBA00008821"/>
    </source>
</evidence>
<sequence>MEREEKILLYDLDENPPARRTMVYALQWLIFTLANSAVVPLVVGRALGLDQAGIAELAQRTLFFSGLASLFQVVFGHRLPIMEGPSGMWWGVFVTLAALAPGLGKPLSQLRTDLEMGVLVAGVVLVLVGSSRLVGSALSLFTPAVTGSVLILLGLQLSGTFVRGMLGVG</sequence>
<comment type="similarity">
    <text evidence="2">Belongs to the nucleobase:cation symporter-2 (NCS2) (TC 2.A.40) family.</text>
</comment>
<organism evidence="8 9">
    <name type="scientific">Desulfofundulus thermobenzoicus</name>
    <dbReference type="NCBI Taxonomy" id="29376"/>
    <lineage>
        <taxon>Bacteria</taxon>
        <taxon>Bacillati</taxon>
        <taxon>Bacillota</taxon>
        <taxon>Clostridia</taxon>
        <taxon>Eubacteriales</taxon>
        <taxon>Peptococcaceae</taxon>
        <taxon>Desulfofundulus</taxon>
    </lineage>
</organism>
<feature type="transmembrane region" description="Helical" evidence="7">
    <location>
        <begin position="116"/>
        <end position="134"/>
    </location>
</feature>
<evidence type="ECO:0000256" key="3">
    <source>
        <dbReference type="ARBA" id="ARBA00022448"/>
    </source>
</evidence>
<dbReference type="InterPro" id="IPR006043">
    <property type="entry name" value="NCS2"/>
</dbReference>
<dbReference type="NCBIfam" id="NF037981">
    <property type="entry name" value="NCS2_1"/>
    <property type="match status" value="1"/>
</dbReference>
<dbReference type="AlphaFoldDB" id="A0A6N7IUT6"/>